<dbReference type="Pfam" id="PF07748">
    <property type="entry name" value="Glyco_hydro_38C"/>
    <property type="match status" value="1"/>
</dbReference>
<dbReference type="SUPFAM" id="SSF74650">
    <property type="entry name" value="Galactose mutarotase-like"/>
    <property type="match status" value="1"/>
</dbReference>
<dbReference type="GO" id="GO:0030246">
    <property type="term" value="F:carbohydrate binding"/>
    <property type="evidence" value="ECO:0007669"/>
    <property type="project" value="InterPro"/>
</dbReference>
<dbReference type="GO" id="GO:0009313">
    <property type="term" value="P:oligosaccharide catabolic process"/>
    <property type="evidence" value="ECO:0007669"/>
    <property type="project" value="TreeGrafter"/>
</dbReference>
<evidence type="ECO:0000313" key="2">
    <source>
        <dbReference type="EMBL" id="EKC59331.1"/>
    </source>
</evidence>
<dbReference type="EMBL" id="AJWZ01006596">
    <property type="protein sequence ID" value="EKC59331.1"/>
    <property type="molecule type" value="Genomic_DNA"/>
</dbReference>
<dbReference type="GO" id="GO:0004559">
    <property type="term" value="F:alpha-mannosidase activity"/>
    <property type="evidence" value="ECO:0007669"/>
    <property type="project" value="InterPro"/>
</dbReference>
<evidence type="ECO:0000259" key="1">
    <source>
        <dbReference type="Pfam" id="PF07748"/>
    </source>
</evidence>
<gene>
    <name evidence="2" type="ORF">OBE_09552</name>
</gene>
<organism evidence="2">
    <name type="scientific">human gut metagenome</name>
    <dbReference type="NCBI Taxonomy" id="408170"/>
    <lineage>
        <taxon>unclassified sequences</taxon>
        <taxon>metagenomes</taxon>
        <taxon>organismal metagenomes</taxon>
    </lineage>
</organism>
<dbReference type="GO" id="GO:0006013">
    <property type="term" value="P:mannose metabolic process"/>
    <property type="evidence" value="ECO:0007669"/>
    <property type="project" value="InterPro"/>
</dbReference>
<feature type="non-terminal residue" evidence="2">
    <location>
        <position position="1"/>
    </location>
</feature>
<sequence>GTRIYDARVSDIPCDAESAVFISKNRMENQKYIVTLNPNGDIESIIDKEQNNFQILKEPVSLGLLKYNGSRVWPAWEMDYNENKNAADRIPVKSKMQIIENGPCRVAFKVTQRDKKSTFTNIIALSDGGKCVEVYSEIEWQSLRTLAKEQFSFNVSNGTATFDLGLGAIKRQNMCDKLYEVPAQNWADITDKNGKSGVSVISECKYGWDKFNDSTLRFTVLH</sequence>
<dbReference type="InterPro" id="IPR011682">
    <property type="entry name" value="Glyco_hydro_38_C"/>
</dbReference>
<comment type="caution">
    <text evidence="2">The sequence shown here is derived from an EMBL/GenBank/DDBJ whole genome shotgun (WGS) entry which is preliminary data.</text>
</comment>
<dbReference type="AlphaFoldDB" id="K1TJB6"/>
<name>K1TJB6_9ZZZZ</name>
<feature type="domain" description="Glycosyl hydrolase family 38 C-terminal" evidence="1">
    <location>
        <begin position="27"/>
        <end position="220"/>
    </location>
</feature>
<accession>K1TJB6</accession>
<dbReference type="InterPro" id="IPR011013">
    <property type="entry name" value="Gal_mutarotase_sf_dom"/>
</dbReference>
<feature type="non-terminal residue" evidence="2">
    <location>
        <position position="222"/>
    </location>
</feature>
<proteinExistence type="predicted"/>
<dbReference type="PANTHER" id="PTHR46017">
    <property type="entry name" value="ALPHA-MANNOSIDASE 2C1"/>
    <property type="match status" value="1"/>
</dbReference>
<dbReference type="Gene3D" id="2.70.98.30">
    <property type="entry name" value="Golgi alpha-mannosidase II, domain 4"/>
    <property type="match status" value="1"/>
</dbReference>
<protein>
    <submittedName>
        <fullName evidence="2">Alpha-mannosidase</fullName>
    </submittedName>
</protein>
<dbReference type="PANTHER" id="PTHR46017:SF1">
    <property type="entry name" value="ALPHA-MANNOSIDASE 2C1"/>
    <property type="match status" value="1"/>
</dbReference>
<reference evidence="2" key="1">
    <citation type="journal article" date="2013" name="Environ. Microbiol.">
        <title>Microbiota from the distal guts of lean and obese adolescents exhibit partial functional redundancy besides clear differences in community structure.</title>
        <authorList>
            <person name="Ferrer M."/>
            <person name="Ruiz A."/>
            <person name="Lanza F."/>
            <person name="Haange S.B."/>
            <person name="Oberbach A."/>
            <person name="Till H."/>
            <person name="Bargiela R."/>
            <person name="Campoy C."/>
            <person name="Segura M.T."/>
            <person name="Richter M."/>
            <person name="von Bergen M."/>
            <person name="Seifert J."/>
            <person name="Suarez A."/>
        </authorList>
    </citation>
    <scope>NUCLEOTIDE SEQUENCE</scope>
</reference>